<reference evidence="5" key="1">
    <citation type="submission" date="2010-10" db="EMBL/GenBank/DDBJ databases">
        <authorList>
            <person name="Liu Y.Y."/>
            <person name="He Q.G."/>
        </authorList>
    </citation>
    <scope>NUCLEOTIDE SEQUENCE</scope>
    <source>
        <strain evidence="5">Lung5839</strain>
        <plasmid evidence="5">HPS5839</plasmid>
    </source>
</reference>
<organism evidence="5">
    <name type="scientific">Glaesserella parasuis</name>
    <name type="common">Haemophilus parasuis</name>
    <dbReference type="NCBI Taxonomy" id="738"/>
    <lineage>
        <taxon>Bacteria</taxon>
        <taxon>Pseudomonadati</taxon>
        <taxon>Pseudomonadota</taxon>
        <taxon>Gammaproteobacteria</taxon>
        <taxon>Pasteurellales</taxon>
        <taxon>Pasteurellaceae</taxon>
        <taxon>Glaesserella</taxon>
    </lineage>
</organism>
<comment type="similarity">
    <text evidence="1">Belongs to the MobA/MobL family.</text>
</comment>
<dbReference type="InterPro" id="IPR005053">
    <property type="entry name" value="MobA_MobL"/>
</dbReference>
<feature type="coiled-coil region" evidence="3">
    <location>
        <begin position="401"/>
        <end position="436"/>
    </location>
</feature>
<evidence type="ECO:0000256" key="3">
    <source>
        <dbReference type="SAM" id="Coils"/>
    </source>
</evidence>
<feature type="domain" description="MobA/MobL protein" evidence="4">
    <location>
        <begin position="28"/>
        <end position="240"/>
    </location>
</feature>
<geneLocation type="plasmid" evidence="5">
    <name>HPS5839</name>
</geneLocation>
<evidence type="ECO:0000313" key="5">
    <source>
        <dbReference type="EMBL" id="ADY18548.1"/>
    </source>
</evidence>
<dbReference type="EMBL" id="HQ441170">
    <property type="protein sequence ID" value="ADY18548.1"/>
    <property type="molecule type" value="Genomic_DNA"/>
</dbReference>
<protein>
    <submittedName>
        <fullName evidence="5">Plasmid mobilization protein</fullName>
    </submittedName>
</protein>
<dbReference type="AlphaFoldDB" id="F1CNG0"/>
<accession>F1CNG0</accession>
<evidence type="ECO:0000259" key="4">
    <source>
        <dbReference type="Pfam" id="PF03389"/>
    </source>
</evidence>
<dbReference type="Pfam" id="PF03389">
    <property type="entry name" value="MobA_MobL"/>
    <property type="match status" value="1"/>
</dbReference>
<dbReference type="Gene3D" id="3.30.930.30">
    <property type="match status" value="1"/>
</dbReference>
<proteinExistence type="inferred from homology"/>
<sequence>MALFHLEAKIHSKKTKSGETKSISSVVAYRHCFAMGDYDYSKKEGFITSFMLFPEEVINTALQNLAGPNFGKLLSEATPEQLEILKAQVTKSITDGDPKNFWQAIEAKEKRKDSQFCEELIISLQHELSVEENVKNLKALVNEHYIKRGLAADICVHDSGDNLHAHVLISQRPLVSIGMDLEGKPTYEFGNKLRDQHFSKFGKMDQITPVREMWADLCNASFKAAGLNTTISHETLVKQRERALEAGDEMLAAELDRDPVKHIYRESAEDLRIKTEQAIRRNEEIAKQNEIAIELGLDKEPGYSPAEPVPMPMSFKERLEQRKKNRLEVIANNVRRYFENRVNKYRPILSKALHRARSVAATVAASVRNKKSGLVNQITSNNFLGARDDVKAITVLGNLKQRQLESARRNQENALAEKANKLLNDIEIELKTKIEKKPATKRQLWFDYSIQRQYKPDWAK</sequence>
<evidence type="ECO:0000256" key="2">
    <source>
        <dbReference type="ARBA" id="ARBA00022971"/>
    </source>
</evidence>
<keyword evidence="5" id="KW-0614">Plasmid</keyword>
<keyword evidence="3" id="KW-0175">Coiled coil</keyword>
<keyword evidence="2" id="KW-0184">Conjugation</keyword>
<name>F1CNG0_GLAPU</name>
<evidence type="ECO:0000256" key="1">
    <source>
        <dbReference type="ARBA" id="ARBA00010873"/>
    </source>
</evidence>